<dbReference type="SUPFAM" id="SSF89796">
    <property type="entry name" value="CoA-transferase family III (CaiB/BaiF)"/>
    <property type="match status" value="1"/>
</dbReference>
<dbReference type="InterPro" id="IPR003673">
    <property type="entry name" value="CoA-Trfase_fam_III"/>
</dbReference>
<sequence length="363" mass="38313">MLKGIRVIEVEGLGPGPFAAMMLADLGAEVICIHRPGPAPGITGEPSLLDRGKQSIILDLKDADDLAVARALIGTADALIEGFRPGVMERLGLGPDICHGDNPKLIYGRMTGWGQDGPRAQTAGHDYNYIATSGALWYAGEPGRPPITPATLMGDIGGGALYLVAGILAGLIGAGRTGKGTVVDAAIVDGSAHMMALLMAMRPSGNLKEARGQSLLDGPHWSRSYTCADGRYISVQCLEAKFYAVFLRLMKLSDDPVFSAQFDKAQWPAQTARLAEIFAQQPVDHWGELFAGSDACVAPVLSPQEAADEPHMRARGVWREASGVLQPAPAPRFAGPVATPKPPPERGQDGNTIRAGLKQRGLI</sequence>
<dbReference type="InterPro" id="IPR044855">
    <property type="entry name" value="CoA-Trfase_III_dom3_sf"/>
</dbReference>
<reference evidence="2" key="1">
    <citation type="submission" date="2018-06" db="EMBL/GenBank/DDBJ databases">
        <authorList>
            <person name="Zhirakovskaya E."/>
        </authorList>
    </citation>
    <scope>NUCLEOTIDE SEQUENCE</scope>
</reference>
<dbReference type="PANTHER" id="PTHR48228:SF5">
    <property type="entry name" value="ALPHA-METHYLACYL-COA RACEMASE"/>
    <property type="match status" value="1"/>
</dbReference>
<feature type="region of interest" description="Disordered" evidence="1">
    <location>
        <begin position="327"/>
        <end position="363"/>
    </location>
</feature>
<dbReference type="GO" id="GO:0008111">
    <property type="term" value="F:alpha-methylacyl-CoA racemase activity"/>
    <property type="evidence" value="ECO:0007669"/>
    <property type="project" value="UniProtKB-EC"/>
</dbReference>
<dbReference type="PANTHER" id="PTHR48228">
    <property type="entry name" value="SUCCINYL-COA--D-CITRAMALATE COA-TRANSFERASE"/>
    <property type="match status" value="1"/>
</dbReference>
<dbReference type="EMBL" id="UOEG01000205">
    <property type="protein sequence ID" value="VAW00317.1"/>
    <property type="molecule type" value="Genomic_DNA"/>
</dbReference>
<organism evidence="2">
    <name type="scientific">hydrothermal vent metagenome</name>
    <dbReference type="NCBI Taxonomy" id="652676"/>
    <lineage>
        <taxon>unclassified sequences</taxon>
        <taxon>metagenomes</taxon>
        <taxon>ecological metagenomes</taxon>
    </lineage>
</organism>
<name>A0A3B0SH57_9ZZZZ</name>
<protein>
    <submittedName>
        <fullName evidence="2">Alpha-methylacyl-CoA racemase</fullName>
        <ecNumber evidence="2">5.1.99.4</ecNumber>
    </submittedName>
</protein>
<evidence type="ECO:0000256" key="1">
    <source>
        <dbReference type="SAM" id="MobiDB-lite"/>
    </source>
</evidence>
<dbReference type="InterPro" id="IPR050509">
    <property type="entry name" value="CoA-transferase_III"/>
</dbReference>
<dbReference type="EC" id="5.1.99.4" evidence="2"/>
<accession>A0A3B0SH57</accession>
<dbReference type="AlphaFoldDB" id="A0A3B0SH57"/>
<dbReference type="Gene3D" id="3.40.50.10540">
    <property type="entry name" value="Crotonobetainyl-coa:carnitine coa-transferase, domain 1"/>
    <property type="match status" value="1"/>
</dbReference>
<keyword evidence="2" id="KW-0413">Isomerase</keyword>
<dbReference type="InterPro" id="IPR023606">
    <property type="entry name" value="CoA-Trfase_III_dom_1_sf"/>
</dbReference>
<dbReference type="Pfam" id="PF02515">
    <property type="entry name" value="CoA_transf_3"/>
    <property type="match status" value="1"/>
</dbReference>
<dbReference type="Gene3D" id="3.30.1540.10">
    <property type="entry name" value="formyl-coa transferase, domain 3"/>
    <property type="match status" value="1"/>
</dbReference>
<proteinExistence type="predicted"/>
<gene>
    <name evidence="2" type="ORF">MNBD_ALPHA07-845</name>
</gene>
<evidence type="ECO:0000313" key="2">
    <source>
        <dbReference type="EMBL" id="VAW00317.1"/>
    </source>
</evidence>